<dbReference type="RefSeq" id="XP_044566012.1">
    <property type="nucleotide sequence ID" value="XM_044703091.1"/>
</dbReference>
<dbReference type="VEuPathDB" id="AmoebaDB:NF0068980"/>
<accession>A0A6A5C7Q2</accession>
<dbReference type="VEuPathDB" id="AmoebaDB:NfTy_023970"/>
<feature type="coiled-coil region" evidence="1">
    <location>
        <begin position="668"/>
        <end position="712"/>
    </location>
</feature>
<reference evidence="3 4" key="1">
    <citation type="journal article" date="2019" name="Sci. Rep.">
        <title>Nanopore sequencing improves the draft genome of the human pathogenic amoeba Naegleria fowleri.</title>
        <authorList>
            <person name="Liechti N."/>
            <person name="Schurch N."/>
            <person name="Bruggmann R."/>
            <person name="Wittwer M."/>
        </authorList>
    </citation>
    <scope>NUCLEOTIDE SEQUENCE [LARGE SCALE GENOMIC DNA]</scope>
    <source>
        <strain evidence="3 4">ATCC 30894</strain>
    </source>
</reference>
<evidence type="ECO:0000313" key="3">
    <source>
        <dbReference type="EMBL" id="KAF0981299.1"/>
    </source>
</evidence>
<evidence type="ECO:0000256" key="2">
    <source>
        <dbReference type="SAM" id="MobiDB-lite"/>
    </source>
</evidence>
<dbReference type="Proteomes" id="UP000444721">
    <property type="component" value="Unassembled WGS sequence"/>
</dbReference>
<dbReference type="VEuPathDB" id="AmoebaDB:FDP41_012559"/>
<name>A0A6A5C7Q2_NAEFO</name>
<gene>
    <name evidence="3" type="ORF">FDP41_012559</name>
</gene>
<feature type="region of interest" description="Disordered" evidence="2">
    <location>
        <begin position="1557"/>
        <end position="1635"/>
    </location>
</feature>
<feature type="compositionally biased region" description="Basic residues" evidence="2">
    <location>
        <begin position="1626"/>
        <end position="1635"/>
    </location>
</feature>
<dbReference type="OrthoDB" id="10432365at2759"/>
<feature type="compositionally biased region" description="Low complexity" evidence="2">
    <location>
        <begin position="1572"/>
        <end position="1586"/>
    </location>
</feature>
<feature type="compositionally biased region" description="Low complexity" evidence="2">
    <location>
        <begin position="1607"/>
        <end position="1621"/>
    </location>
</feature>
<comment type="caution">
    <text evidence="3">The sequence shown here is derived from an EMBL/GenBank/DDBJ whole genome shotgun (WGS) entry which is preliminary data.</text>
</comment>
<sequence length="1635" mass="188818">MFEQQESTDIIHEDTMPDRLVLFFKALKVTHLVVERNLFRKSLLPDKRSSSSSINHIIQKTTHDNNNNTTTTTTVYTPPSEFESDFHFRYFTSNESFVEWTKTAVLNPLLLKCSDSETHRLTSTQTLMQVLKGKTLPNHSRKGELISEVLFCLELLSLFWIRNTNDDTNEDKEDHDFVAMMMPLANRALSFSSVPYCRAAQEIQQSLPSHIGELYRFLCIFFEPLEELIPNTCSDGGVCETDGTNERIQPLFCEMMIWSFLYSHHDEFQRIALQQEEETPLLERPRYKQHVVTSCSSELLRCFNKIIDSSEERAHFFTLLLSVPFLAGEYFDNSTSNHKNNMNTNNELHQEKESTHKSKPPQEWKEILQELLHIPMQELDLHEKKTILKSMVNHLYRELFQWFQMKVNDHLVRVLQSVRGGYDETQGIPPELLLENQYLLIELAHSEQAHDHPSDRTPSLTTLQCPKGTNTSCIHVNHLEKFQKFREKRKRPLRSMTSHHLKNLTDTSSTNNKLDIITIRMYEKIKQWLESKFGNYSTFINDSAYMTLFEKPALSYAFCLNSSTPNDKEFERRIVKYLPEIMEFKKQILSVMSDVKLDVHVLDKTMMSESMDHTTNDDVLNDAGTSHQKIHELSNVNTTLEMTTSPEIVITNIPIPDPVSPPESKKKIFKIKKTKQREQKELELLREEVEELEKELFERKEIMKKIEKLKREKSMDDRNTLTQQVKLKDLSVLEKTIVKARSCLALCNIYHCDWYRDKIVEYLDQLRTIVETCENPSSLKGDNIVLKQLQEHLDEHSYYIGFQLPSLFSSLQENDSLNGSSINCSNFKGFQRLYKYMDIIERHVDMIPLSPLNVAECLKLCTRKLQSDLEILTQVRHFRSITLYNNHEIGCRVVKCIELLSLKSPYGTLVSVLLNEFHTIHVASELLRLSLKHFQAFKDYVYALLRMIHLLVEKCSDKPLDGNENNSMSAQNDNNFAKLDFNQESQDRTELDLITSSLSNASFTFSLIFAFNMSYSELNWNESTVFDILNMTRDCHADSVENAHVALNIPIARTSLRLLRLLLHNNYISHILNSCNRIERLLPENLIQALRTCNDIELQNEVIQLIDLGARRIAYKNSVSQDMTMCDLPIAEDASQFNEQVLGEIVNQKNCFTLFNYRDMFLDGNTPQILLLILHNHIMHYVDGNFGDDFAHKTMVCLLTRSIGKALYALLTEHSCDATTILSLIENGGLHENNHNNSSSTCCLSTASTSFKQRPSVDRMSLNQSFASSLSENGMKREIYSCLFYILLEALLMERKLSFDDGNDPTETSDENQQKLLTESPPLCECELFKAAWETLMNLMRISGDFRRCVDRQFASIAYLRDLSFLQLLLGTFNRSQIRFCMTTEGVTATSSCSSNDESLVNNFEKQDQLLKRELEKYGPDVLRDLHLRSRNSDDGKPLTRILECTPYELAKEILLCKRIHTRYEFDTSTNISKINHDSTQSCGPSLIEALCEKYTSVFFSHYAEQGVFEWNEVFSSVLEHSQQHDEELMHLQHSPRMMSPKRSNENLFVAQSPTRTTSLFKTSPQSPPLSPQQQQPSKQLSHSPSMPSLPGISPIKKTRMMSTQFPSSPSLSNNPPTSLPDQPHSHMKPKKLFL</sequence>
<organism evidence="3 4">
    <name type="scientific">Naegleria fowleri</name>
    <name type="common">Brain eating amoeba</name>
    <dbReference type="NCBI Taxonomy" id="5763"/>
    <lineage>
        <taxon>Eukaryota</taxon>
        <taxon>Discoba</taxon>
        <taxon>Heterolobosea</taxon>
        <taxon>Tetramitia</taxon>
        <taxon>Eutetramitia</taxon>
        <taxon>Vahlkampfiidae</taxon>
        <taxon>Naegleria</taxon>
    </lineage>
</organism>
<evidence type="ECO:0000313" key="4">
    <source>
        <dbReference type="Proteomes" id="UP000444721"/>
    </source>
</evidence>
<keyword evidence="4" id="KW-1185">Reference proteome</keyword>
<dbReference type="GeneID" id="68119774"/>
<proteinExistence type="predicted"/>
<evidence type="ECO:0000256" key="1">
    <source>
        <dbReference type="SAM" id="Coils"/>
    </source>
</evidence>
<dbReference type="OMA" id="YNSHETS"/>
<dbReference type="EMBL" id="VFQX01000015">
    <property type="protein sequence ID" value="KAF0981299.1"/>
    <property type="molecule type" value="Genomic_DNA"/>
</dbReference>
<protein>
    <submittedName>
        <fullName evidence="3">Uncharacterized protein</fullName>
    </submittedName>
</protein>
<keyword evidence="1" id="KW-0175">Coiled coil</keyword>